<dbReference type="PANTHER" id="PTHR30294:SF46">
    <property type="entry name" value="ABC TRANSPORTER PERMEASE"/>
    <property type="match status" value="1"/>
</dbReference>
<dbReference type="GO" id="GO:0140359">
    <property type="term" value="F:ABC-type transporter activity"/>
    <property type="evidence" value="ECO:0007669"/>
    <property type="project" value="InterPro"/>
</dbReference>
<accession>A0A850QUF3</accession>
<dbReference type="Pfam" id="PF12698">
    <property type="entry name" value="ABC2_membrane_3"/>
    <property type="match status" value="1"/>
</dbReference>
<evidence type="ECO:0000256" key="4">
    <source>
        <dbReference type="ARBA" id="ARBA00022989"/>
    </source>
</evidence>
<feature type="transmembrane region" description="Helical" evidence="6">
    <location>
        <begin position="12"/>
        <end position="33"/>
    </location>
</feature>
<reference evidence="8 9" key="1">
    <citation type="submission" date="2020-06" db="EMBL/GenBank/DDBJ databases">
        <title>Photobacterium damselae subsp. damselae comparative genomics.</title>
        <authorList>
            <person name="Osorio C.R."/>
        </authorList>
    </citation>
    <scope>NUCLEOTIDE SEQUENCE [LARGE SCALE GENOMIC DNA]</scope>
    <source>
        <strain evidence="8 9">TW250/03</strain>
    </source>
</reference>
<keyword evidence="2" id="KW-1003">Cell membrane</keyword>
<feature type="transmembrane region" description="Helical" evidence="6">
    <location>
        <begin position="122"/>
        <end position="142"/>
    </location>
</feature>
<evidence type="ECO:0000256" key="2">
    <source>
        <dbReference type="ARBA" id="ARBA00022475"/>
    </source>
</evidence>
<proteinExistence type="predicted"/>
<evidence type="ECO:0000313" key="9">
    <source>
        <dbReference type="Proteomes" id="UP000533429"/>
    </source>
</evidence>
<dbReference type="InterPro" id="IPR051449">
    <property type="entry name" value="ABC-2_transporter_component"/>
</dbReference>
<feature type="transmembrane region" description="Helical" evidence="6">
    <location>
        <begin position="54"/>
        <end position="77"/>
    </location>
</feature>
<protein>
    <submittedName>
        <fullName evidence="8">ABC transporter permease</fullName>
    </submittedName>
</protein>
<feature type="transmembrane region" description="Helical" evidence="6">
    <location>
        <begin position="183"/>
        <end position="202"/>
    </location>
</feature>
<feature type="domain" description="ABC-2 type transporter transmembrane" evidence="7">
    <location>
        <begin position="3"/>
        <end position="199"/>
    </location>
</feature>
<evidence type="ECO:0000256" key="6">
    <source>
        <dbReference type="SAM" id="Phobius"/>
    </source>
</evidence>
<dbReference type="AlphaFoldDB" id="A0A850QUF3"/>
<evidence type="ECO:0000256" key="5">
    <source>
        <dbReference type="ARBA" id="ARBA00023136"/>
    </source>
</evidence>
<evidence type="ECO:0000313" key="8">
    <source>
        <dbReference type="EMBL" id="NVO99018.1"/>
    </source>
</evidence>
<dbReference type="InterPro" id="IPR013525">
    <property type="entry name" value="ABC2_TM"/>
</dbReference>
<feature type="transmembrane region" description="Helical" evidence="6">
    <location>
        <begin position="97"/>
        <end position="117"/>
    </location>
</feature>
<name>A0A850QUF3_PHODD</name>
<keyword evidence="5 6" id="KW-0472">Membrane</keyword>
<sequence>PIFNTTMGYINYVVPAVFVLILHQTLLIGVSIIGGEHNERRTEGEIGYWMTYPAWKIIFVRTILFVLIYIPLTMYYFGWSFDYYDISKLAKASELLLLTIPFLVSVISLGLVIGQLIPRRELATLIVLLSSLPLVFSAGFIWPTAELPTIIKGFAQLVPSTPAINGFLRLNQMGASFTQIAPYFWQMWLQAVIYFMLAWGLMSRNRSHLE</sequence>
<dbReference type="EMBL" id="JABXOR010000137">
    <property type="protein sequence ID" value="NVO99018.1"/>
    <property type="molecule type" value="Genomic_DNA"/>
</dbReference>
<dbReference type="Proteomes" id="UP000533429">
    <property type="component" value="Unassembled WGS sequence"/>
</dbReference>
<comment type="caution">
    <text evidence="8">The sequence shown here is derived from an EMBL/GenBank/DDBJ whole genome shotgun (WGS) entry which is preliminary data.</text>
</comment>
<organism evidence="8 9">
    <name type="scientific">Photobacterium damselae subsp. damselae</name>
    <name type="common">Listonella damsela</name>
    <dbReference type="NCBI Taxonomy" id="85581"/>
    <lineage>
        <taxon>Bacteria</taxon>
        <taxon>Pseudomonadati</taxon>
        <taxon>Pseudomonadota</taxon>
        <taxon>Gammaproteobacteria</taxon>
        <taxon>Vibrionales</taxon>
        <taxon>Vibrionaceae</taxon>
        <taxon>Photobacterium</taxon>
    </lineage>
</organism>
<dbReference type="PANTHER" id="PTHR30294">
    <property type="entry name" value="MEMBRANE COMPONENT OF ABC TRANSPORTER YHHJ-RELATED"/>
    <property type="match status" value="1"/>
</dbReference>
<keyword evidence="3 6" id="KW-0812">Transmembrane</keyword>
<evidence type="ECO:0000256" key="1">
    <source>
        <dbReference type="ARBA" id="ARBA00004651"/>
    </source>
</evidence>
<feature type="non-terminal residue" evidence="8">
    <location>
        <position position="1"/>
    </location>
</feature>
<evidence type="ECO:0000256" key="3">
    <source>
        <dbReference type="ARBA" id="ARBA00022692"/>
    </source>
</evidence>
<gene>
    <name evidence="8" type="ORF">HWA77_02200</name>
</gene>
<dbReference type="GO" id="GO:0005886">
    <property type="term" value="C:plasma membrane"/>
    <property type="evidence" value="ECO:0007669"/>
    <property type="project" value="UniProtKB-SubCell"/>
</dbReference>
<comment type="subcellular location">
    <subcellularLocation>
        <location evidence="1">Cell membrane</location>
        <topology evidence="1">Multi-pass membrane protein</topology>
    </subcellularLocation>
</comment>
<evidence type="ECO:0000259" key="7">
    <source>
        <dbReference type="Pfam" id="PF12698"/>
    </source>
</evidence>
<keyword evidence="4 6" id="KW-1133">Transmembrane helix</keyword>